<evidence type="ECO:0000313" key="7">
    <source>
        <dbReference type="Proteomes" id="UP000245207"/>
    </source>
</evidence>
<comment type="similarity">
    <text evidence="1">In the N-terminal section; belongs to the glycosyltransferase 20 family.</text>
</comment>
<dbReference type="CDD" id="cd01627">
    <property type="entry name" value="HAD_TPP"/>
    <property type="match status" value="1"/>
</dbReference>
<dbReference type="SUPFAM" id="SSF56784">
    <property type="entry name" value="HAD-like"/>
    <property type="match status" value="1"/>
</dbReference>
<keyword evidence="7" id="KW-1185">Reference proteome</keyword>
<dbReference type="Pfam" id="PF02358">
    <property type="entry name" value="Trehalose_PPase"/>
    <property type="match status" value="1"/>
</dbReference>
<dbReference type="InterPro" id="IPR036412">
    <property type="entry name" value="HAD-like_sf"/>
</dbReference>
<feature type="region of interest" description="Disordered" evidence="5">
    <location>
        <begin position="1092"/>
        <end position="1114"/>
    </location>
</feature>
<dbReference type="Gene3D" id="3.40.50.1000">
    <property type="entry name" value="HAD superfamily/HAD-like"/>
    <property type="match status" value="2"/>
</dbReference>
<dbReference type="GO" id="GO:0004805">
    <property type="term" value="F:trehalose-phosphatase activity"/>
    <property type="evidence" value="ECO:0007669"/>
    <property type="project" value="TreeGrafter"/>
</dbReference>
<keyword evidence="3" id="KW-0328">Glycosyltransferase</keyword>
<dbReference type="STRING" id="35608.A0A2U1Q943"/>
<evidence type="ECO:0000256" key="4">
    <source>
        <dbReference type="ARBA" id="ARBA00022679"/>
    </source>
</evidence>
<dbReference type="OrthoDB" id="755951at2759"/>
<accession>A0A2U1Q943</accession>
<reference evidence="6 7" key="1">
    <citation type="journal article" date="2018" name="Mol. Plant">
        <title>The genome of Artemisia annua provides insight into the evolution of Asteraceae family and artemisinin biosynthesis.</title>
        <authorList>
            <person name="Shen Q."/>
            <person name="Zhang L."/>
            <person name="Liao Z."/>
            <person name="Wang S."/>
            <person name="Yan T."/>
            <person name="Shi P."/>
            <person name="Liu M."/>
            <person name="Fu X."/>
            <person name="Pan Q."/>
            <person name="Wang Y."/>
            <person name="Lv Z."/>
            <person name="Lu X."/>
            <person name="Zhang F."/>
            <person name="Jiang W."/>
            <person name="Ma Y."/>
            <person name="Chen M."/>
            <person name="Hao X."/>
            <person name="Li L."/>
            <person name="Tang Y."/>
            <person name="Lv G."/>
            <person name="Zhou Y."/>
            <person name="Sun X."/>
            <person name="Brodelius P.E."/>
            <person name="Rose J.K.C."/>
            <person name="Tang K."/>
        </authorList>
    </citation>
    <scope>NUCLEOTIDE SEQUENCE [LARGE SCALE GENOMIC DNA]</scope>
    <source>
        <strain evidence="7">cv. Huhao1</strain>
        <tissue evidence="6">Leaf</tissue>
    </source>
</reference>
<gene>
    <name evidence="6" type="ORF">CTI12_AA060480</name>
</gene>
<dbReference type="InterPro" id="IPR023214">
    <property type="entry name" value="HAD_sf"/>
</dbReference>
<dbReference type="PANTHER" id="PTHR10788">
    <property type="entry name" value="TREHALOSE-6-PHOSPHATE SYNTHASE"/>
    <property type="match status" value="1"/>
</dbReference>
<dbReference type="GO" id="GO:0005829">
    <property type="term" value="C:cytosol"/>
    <property type="evidence" value="ECO:0007669"/>
    <property type="project" value="TreeGrafter"/>
</dbReference>
<protein>
    <submittedName>
        <fullName evidence="6">Glycosyl transferase, family 20</fullName>
    </submittedName>
</protein>
<sequence length="1114" mass="125386">MISKSYANLLDLANGNFPAMEEPRRKMLPRTMTVPGVLTELDDDQARSVSSDAPSTVLADRHIKDGLPEEMEVIYVGSLKVDVDVSEQDEVSQILLERFRCVPAFLPADIMDKYYHGFCKQHLWPLFHYRLPFSASHGGSPFPSSEIYRTLPVREEILKALLNADLLGFHTFDYARHFLSCCSRMLGLEYQSKRGYIGLEYYGRTIGIKIMPSGIHMGQMEAVLRQSEKLSKVQELAQEFEGKTVLLGVDDLDTFKGVNLKVLAMEHMLKTHCSWLGQAVLVQILNPARGKGRHVEEIEEEIRTSTERINKELGRPGYTPIVLIDRPLTLTEKAAYYTISEAAIVTAIRDGMNLTPYEYIVCRQGISGSDVSNSPQKSMLVVSEFVGCSPSLSGAIRVNPWNVDATAEAMHIKDGLPEEMEVIYVGSLKVDVDVSEQDEVSQILLERFRCVPAFLPADIMDKYYHGFCKQHLWPLFHYRLPFSASHGGSPFPSSEIYRTLPVREEILKALLNADLLGFHTFDYARHFLSCCSRMLGLEYQSKRGYIGLEYYGRTIGIKIMPSGIHMGQMEAVLRQSEKLSKVRELAQEFEGKTVLLGVDDLDTFKGVNLKVLAMEHMLKTHRSWLGQAVLVQILNPARGKGRHVEEIEEEIRTSTERINKELGRPGYTPIVLIDRPLTLTEKAAYYTISEAAIVTAIRDGMNLTPYEYIVCRQGISGSDVSNSPQKSMLVVSEFVGCSPSLSGAIRVNPWNVDATAEAMYDAISIADFEKQMRHEKHYKYVSTHHVGYWSRSFFQDLERTCVDHFRRRCWGIGLSFGFRVVALDPMFRKLTSGAIMEAYGRSKNRAILLDYDGTVMPQTSIDKCPSADVISIINRLTSDPKNKVFVVSGRGKEDLAKWFAPCEKLGIAAEHGYFMRWPADKEWEACVQNANFGWMQMAEPVMRLYTESTDGSYIERKESALVWHFQDADPGFGSAQAKEMLDHLESVLANEPVVVKSGQYIVEVKPQGVTKGLVAEKIFTSMYKNERHADFVLCVGDDRSDEDMFVMIGDSIKAGIISHNKSVFACTVGQKPSRAEYYLDDTVEVINLLENLGDMSSEDSEEEDENDNDTGSSS</sequence>
<evidence type="ECO:0000256" key="3">
    <source>
        <dbReference type="ARBA" id="ARBA00022676"/>
    </source>
</evidence>
<dbReference type="Gene3D" id="3.40.50.2000">
    <property type="entry name" value="Glycogen Phosphorylase B"/>
    <property type="match status" value="5"/>
</dbReference>
<evidence type="ECO:0000256" key="1">
    <source>
        <dbReference type="ARBA" id="ARBA00005409"/>
    </source>
</evidence>
<evidence type="ECO:0000256" key="2">
    <source>
        <dbReference type="ARBA" id="ARBA00006330"/>
    </source>
</evidence>
<dbReference type="InterPro" id="IPR003337">
    <property type="entry name" value="Trehalose_PPase"/>
</dbReference>
<dbReference type="FunFam" id="3.40.50.2000:FF:000010">
    <property type="entry name" value="Alpha,alpha-trehalose-phosphate synthase"/>
    <property type="match status" value="2"/>
</dbReference>
<dbReference type="GO" id="GO:0005992">
    <property type="term" value="P:trehalose biosynthetic process"/>
    <property type="evidence" value="ECO:0007669"/>
    <property type="project" value="InterPro"/>
</dbReference>
<organism evidence="6 7">
    <name type="scientific">Artemisia annua</name>
    <name type="common">Sweet wormwood</name>
    <dbReference type="NCBI Taxonomy" id="35608"/>
    <lineage>
        <taxon>Eukaryota</taxon>
        <taxon>Viridiplantae</taxon>
        <taxon>Streptophyta</taxon>
        <taxon>Embryophyta</taxon>
        <taxon>Tracheophyta</taxon>
        <taxon>Spermatophyta</taxon>
        <taxon>Magnoliopsida</taxon>
        <taxon>eudicotyledons</taxon>
        <taxon>Gunneridae</taxon>
        <taxon>Pentapetalae</taxon>
        <taxon>asterids</taxon>
        <taxon>campanulids</taxon>
        <taxon>Asterales</taxon>
        <taxon>Asteraceae</taxon>
        <taxon>Asteroideae</taxon>
        <taxon>Anthemideae</taxon>
        <taxon>Artemisiinae</taxon>
        <taxon>Artemisia</taxon>
    </lineage>
</organism>
<feature type="compositionally biased region" description="Acidic residues" evidence="5">
    <location>
        <begin position="1096"/>
        <end position="1108"/>
    </location>
</feature>
<dbReference type="FunFam" id="3.40.50.1000:FF:000052">
    <property type="entry name" value="Alpha,alpha-trehalose-phosphate synthase [UDP-forming] 6"/>
    <property type="match status" value="1"/>
</dbReference>
<comment type="caution">
    <text evidence="6">The sequence shown here is derived from an EMBL/GenBank/DDBJ whole genome shotgun (WGS) entry which is preliminary data.</text>
</comment>
<comment type="similarity">
    <text evidence="2">In the C-terminal section; belongs to the trehalose phosphatase family.</text>
</comment>
<keyword evidence="4 6" id="KW-0808">Transferase</keyword>
<dbReference type="InterPro" id="IPR006379">
    <property type="entry name" value="HAD-SF_hydro_IIB"/>
</dbReference>
<dbReference type="Proteomes" id="UP000245207">
    <property type="component" value="Unassembled WGS sequence"/>
</dbReference>
<dbReference type="AlphaFoldDB" id="A0A2U1Q943"/>
<evidence type="ECO:0000256" key="5">
    <source>
        <dbReference type="SAM" id="MobiDB-lite"/>
    </source>
</evidence>
<dbReference type="NCBIfam" id="TIGR00685">
    <property type="entry name" value="T6PP"/>
    <property type="match status" value="1"/>
</dbReference>
<dbReference type="CDD" id="cd03788">
    <property type="entry name" value="GT20_TPS"/>
    <property type="match status" value="2"/>
</dbReference>
<name>A0A2U1Q943_ARTAN</name>
<dbReference type="SUPFAM" id="SSF53756">
    <property type="entry name" value="UDP-Glycosyltransferase/glycogen phosphorylase"/>
    <property type="match status" value="2"/>
</dbReference>
<dbReference type="InterPro" id="IPR001830">
    <property type="entry name" value="Glyco_trans_20"/>
</dbReference>
<dbReference type="PANTHER" id="PTHR10788:SF118">
    <property type="entry name" value="ALPHA,ALPHA-TREHALOSE-PHOSPHATE SYNTHASE (UDP-FORMING), TREHALOSE-PHOSPHATASE"/>
    <property type="match status" value="1"/>
</dbReference>
<dbReference type="EMBL" id="PKPP01000308">
    <property type="protein sequence ID" value="PWA94526.1"/>
    <property type="molecule type" value="Genomic_DNA"/>
</dbReference>
<dbReference type="GO" id="GO:0016757">
    <property type="term" value="F:glycosyltransferase activity"/>
    <property type="evidence" value="ECO:0007669"/>
    <property type="project" value="UniProtKB-KW"/>
</dbReference>
<proteinExistence type="inferred from homology"/>
<evidence type="ECO:0000313" key="6">
    <source>
        <dbReference type="EMBL" id="PWA94526.1"/>
    </source>
</evidence>
<dbReference type="FunFam" id="3.40.50.1000:FF:000054">
    <property type="entry name" value="alpha,alpha-trehalose-phosphate synthase [UDP-forming] 6"/>
    <property type="match status" value="1"/>
</dbReference>
<dbReference type="Pfam" id="PF00982">
    <property type="entry name" value="Glyco_transf_20"/>
    <property type="match status" value="3"/>
</dbReference>
<dbReference type="NCBIfam" id="TIGR01484">
    <property type="entry name" value="HAD-SF-IIB"/>
    <property type="match status" value="1"/>
</dbReference>